<dbReference type="NCBIfam" id="TIGR01547">
    <property type="entry name" value="phage_term_2"/>
    <property type="match status" value="1"/>
</dbReference>
<dbReference type="Pfam" id="PF04466">
    <property type="entry name" value="Terminase_3"/>
    <property type="match status" value="1"/>
</dbReference>
<protein>
    <submittedName>
        <fullName evidence="2">Terminase-like family protein</fullName>
    </submittedName>
</protein>
<feature type="domain" description="Phage terminase large subunit N-terminal" evidence="1">
    <location>
        <begin position="158"/>
        <end position="217"/>
    </location>
</feature>
<sequence>MLLRKRLKNLQMSKKLKKTNTFKLDPFGATNLHYLNNSNYFINIQHGAIRSAKTTASIVRWLKFIKEHPFTDFLMTGNTQTSLYRNVLRPMMTLMDSLGISYDWRKNEYLEIEGNICWLMGFSHEGIANRVPGVTLGGWYADEINTYPKILVDLALDRLSEEGSQAFWTLNPTNPYHYIYKEYIENEEKKAVGDVKVWHYTIDDNPSLSEEYKARLRRRYPPGTVDHKRKIEGLAAVAEGVIYSKFVEELNTFDPKDPKYENIHYNQYALSTDYGSSTVHVVGLFGTIFNKKGNEYHLLDEYYYDATDPENNGIQLDDEELYKNASEKLLDSSFLLSKWWTPHDAASLRTTLKKKTYMSRPIPVDSYTPDVNNDIQEIQKLFANYKFKISKNCVNSIVHAQTYAWDQKAKQRGEDQPLKSQNNDHCPDMWRAAILGSRQVKKSIVPGVG</sequence>
<dbReference type="Gene3D" id="3.40.50.300">
    <property type="entry name" value="P-loop containing nucleotide triphosphate hydrolases"/>
    <property type="match status" value="1"/>
</dbReference>
<evidence type="ECO:0000313" key="3">
    <source>
        <dbReference type="Proteomes" id="UP000077275"/>
    </source>
</evidence>
<dbReference type="InterPro" id="IPR027417">
    <property type="entry name" value="P-loop_NTPase"/>
</dbReference>
<dbReference type="Gene3D" id="3.30.420.280">
    <property type="match status" value="1"/>
</dbReference>
<comment type="caution">
    <text evidence="2">The sequence shown here is derived from an EMBL/GenBank/DDBJ whole genome shotgun (WGS) entry which is preliminary data.</text>
</comment>
<name>A0A166EGQ6_9EURY</name>
<accession>A0A166EGQ6</accession>
<evidence type="ECO:0000259" key="1">
    <source>
        <dbReference type="Pfam" id="PF04466"/>
    </source>
</evidence>
<keyword evidence="3" id="KW-1185">Reference proteome</keyword>
<evidence type="ECO:0000313" key="2">
    <source>
        <dbReference type="EMBL" id="KZX16635.1"/>
    </source>
</evidence>
<organism evidence="2 3">
    <name type="scientific">Methanobrevibacter cuticularis</name>
    <dbReference type="NCBI Taxonomy" id="47311"/>
    <lineage>
        <taxon>Archaea</taxon>
        <taxon>Methanobacteriati</taxon>
        <taxon>Methanobacteriota</taxon>
        <taxon>Methanomada group</taxon>
        <taxon>Methanobacteria</taxon>
        <taxon>Methanobacteriales</taxon>
        <taxon>Methanobacteriaceae</taxon>
        <taxon>Methanobrevibacter</taxon>
    </lineage>
</organism>
<dbReference type="AlphaFoldDB" id="A0A166EGQ6"/>
<dbReference type="EMBL" id="LWMW01000088">
    <property type="protein sequence ID" value="KZX16635.1"/>
    <property type="molecule type" value="Genomic_DNA"/>
</dbReference>
<dbReference type="PATRIC" id="fig|47311.3.peg.752"/>
<gene>
    <name evidence="2" type="ORF">MBCUT_06730</name>
</gene>
<dbReference type="Proteomes" id="UP000077275">
    <property type="component" value="Unassembled WGS sequence"/>
</dbReference>
<dbReference type="STRING" id="47311.MBCUT_06730"/>
<dbReference type="InterPro" id="IPR035412">
    <property type="entry name" value="Terminase_L_N"/>
</dbReference>
<reference evidence="2 3" key="1">
    <citation type="submission" date="2016-04" db="EMBL/GenBank/DDBJ databases">
        <title>Genome sequence of Methanobrevibacter cuticularis DSM 11139.</title>
        <authorList>
            <person name="Poehlein A."/>
            <person name="Seedorf H."/>
            <person name="Daniel R."/>
        </authorList>
    </citation>
    <scope>NUCLEOTIDE SEQUENCE [LARGE SCALE GENOMIC DNA]</scope>
    <source>
        <strain evidence="2 3">DSM 11139</strain>
    </source>
</reference>
<proteinExistence type="predicted"/>
<dbReference type="InterPro" id="IPR006437">
    <property type="entry name" value="Phage_terminase_lsu"/>
</dbReference>